<proteinExistence type="predicted"/>
<dbReference type="AlphaFoldDB" id="A0A7I8KRU0"/>
<organism evidence="2 3">
    <name type="scientific">Spirodela intermedia</name>
    <name type="common">Intermediate duckweed</name>
    <dbReference type="NCBI Taxonomy" id="51605"/>
    <lineage>
        <taxon>Eukaryota</taxon>
        <taxon>Viridiplantae</taxon>
        <taxon>Streptophyta</taxon>
        <taxon>Embryophyta</taxon>
        <taxon>Tracheophyta</taxon>
        <taxon>Spermatophyta</taxon>
        <taxon>Magnoliopsida</taxon>
        <taxon>Liliopsida</taxon>
        <taxon>Araceae</taxon>
        <taxon>Lemnoideae</taxon>
        <taxon>Spirodela</taxon>
    </lineage>
</organism>
<evidence type="ECO:0000313" key="2">
    <source>
        <dbReference type="EMBL" id="CAA7400527.1"/>
    </source>
</evidence>
<sequence length="132" mass="15024">MTVADVTFYEESHFFSPILTLPRATMDTISSSSSSTISFASLSLRVWFNKFSDLLITFDFTSYTADPTILTKKTKDDFIILIVYVNNILVIESDEVNIFVVKTYLQQHLNIHDLRTPTHLSATRLSPHCSLL</sequence>
<accession>A0A7I8KRU0</accession>
<name>A0A7I8KRU0_SPIIN</name>
<dbReference type="EMBL" id="LR743595">
    <property type="protein sequence ID" value="CAA2624583.1"/>
    <property type="molecule type" value="Genomic_DNA"/>
</dbReference>
<protein>
    <submittedName>
        <fullName evidence="2">Uncharacterized protein</fullName>
    </submittedName>
</protein>
<reference evidence="2" key="1">
    <citation type="submission" date="2020-02" db="EMBL/GenBank/DDBJ databases">
        <authorList>
            <person name="Scholz U."/>
            <person name="Mascher M."/>
            <person name="Fiebig A."/>
        </authorList>
    </citation>
    <scope>NUCLEOTIDE SEQUENCE</scope>
</reference>
<evidence type="ECO:0000313" key="3">
    <source>
        <dbReference type="Proteomes" id="UP000663760"/>
    </source>
</evidence>
<evidence type="ECO:0000313" key="1">
    <source>
        <dbReference type="EMBL" id="CAA2624583.1"/>
    </source>
</evidence>
<keyword evidence="3" id="KW-1185">Reference proteome</keyword>
<dbReference type="Proteomes" id="UP000663760">
    <property type="component" value="Chromosome 8"/>
</dbReference>
<dbReference type="EMBL" id="LR746271">
    <property type="protein sequence ID" value="CAA7400527.1"/>
    <property type="molecule type" value="Genomic_DNA"/>
</dbReference>
<gene>
    <name evidence="1" type="ORF">SI7747_08010413</name>
    <name evidence="2" type="ORF">SI8410_08011205</name>
</gene>